<feature type="transmembrane region" description="Helical" evidence="2">
    <location>
        <begin position="496"/>
        <end position="514"/>
    </location>
</feature>
<feature type="transmembrane region" description="Helical" evidence="2">
    <location>
        <begin position="209"/>
        <end position="229"/>
    </location>
</feature>
<feature type="compositionally biased region" description="Polar residues" evidence="1">
    <location>
        <begin position="1"/>
        <end position="12"/>
    </location>
</feature>
<feature type="transmembrane region" description="Helical" evidence="2">
    <location>
        <begin position="401"/>
        <end position="422"/>
    </location>
</feature>
<evidence type="ECO:0000313" key="3">
    <source>
        <dbReference type="EMBL" id="ASG21283.1"/>
    </source>
</evidence>
<accession>A0A248JRA6</accession>
<dbReference type="EMBL" id="CP022110">
    <property type="protein sequence ID" value="ASG21283.1"/>
    <property type="molecule type" value="Genomic_DNA"/>
</dbReference>
<feature type="transmembrane region" description="Helical" evidence="2">
    <location>
        <begin position="148"/>
        <end position="175"/>
    </location>
</feature>
<proteinExistence type="predicted"/>
<feature type="transmembrane region" description="Helical" evidence="2">
    <location>
        <begin position="181"/>
        <end position="202"/>
    </location>
</feature>
<keyword evidence="2" id="KW-0472">Membrane</keyword>
<feature type="transmembrane region" description="Helical" evidence="2">
    <location>
        <begin position="265"/>
        <end position="288"/>
    </location>
</feature>
<evidence type="ECO:0000313" key="4">
    <source>
        <dbReference type="Proteomes" id="UP000197153"/>
    </source>
</evidence>
<keyword evidence="2" id="KW-1133">Transmembrane helix</keyword>
<dbReference type="Proteomes" id="UP000197153">
    <property type="component" value="Chromosome 1"/>
</dbReference>
<evidence type="ECO:0000256" key="1">
    <source>
        <dbReference type="SAM" id="MobiDB-lite"/>
    </source>
</evidence>
<feature type="transmembrane region" description="Helical" evidence="2">
    <location>
        <begin position="34"/>
        <end position="55"/>
    </location>
</feature>
<keyword evidence="2" id="KW-0812">Transmembrane</keyword>
<feature type="transmembrane region" description="Helical" evidence="2">
    <location>
        <begin position="434"/>
        <end position="456"/>
    </location>
</feature>
<dbReference type="KEGG" id="nao:Y958_10930"/>
<feature type="compositionally biased region" description="Pro residues" evidence="1">
    <location>
        <begin position="16"/>
        <end position="25"/>
    </location>
</feature>
<dbReference type="AlphaFoldDB" id="A0A248JRA6"/>
<name>A0A248JRA6_9PROT</name>
<organism evidence="3 4">
    <name type="scientific">Nitrospirillum viridazoti CBAmc</name>
    <dbReference type="NCBI Taxonomy" id="1441467"/>
    <lineage>
        <taxon>Bacteria</taxon>
        <taxon>Pseudomonadati</taxon>
        <taxon>Pseudomonadota</taxon>
        <taxon>Alphaproteobacteria</taxon>
        <taxon>Rhodospirillales</taxon>
        <taxon>Azospirillaceae</taxon>
        <taxon>Nitrospirillum</taxon>
        <taxon>Nitrospirillum viridazoti</taxon>
    </lineage>
</organism>
<feature type="transmembrane region" description="Helical" evidence="2">
    <location>
        <begin position="333"/>
        <end position="355"/>
    </location>
</feature>
<feature type="transmembrane region" description="Helical" evidence="2">
    <location>
        <begin position="362"/>
        <end position="381"/>
    </location>
</feature>
<sequence length="911" mass="97180">MALNTAAPSTMANDDAPPPPSPSPRTVPARRHHVWAVIAVLVAPLLAKLHLILGFRLADPRLLHSGLGVDVVMPRGLATLDPNVAITSQALGHRAALDLLAGHIPWWNPYEGVGGPMAGEMQSAALFPLNLLLALPDGQLYMHLSLQLVAGLFTVLLMRRLGTSALAAGVAGLLFEFNGTFAWLANAVVNPIPFLPMVVLGVEEVRHRVVAGLRGGWAWIVAGLALSLYAGFPEVAYLDGLLVGAWTLARLPLHTKAVLTAYAARVGLGVVGGLALAAPILIAFLGYLPYAFVGGHEGNGFRDAHVDAQHFVNLTIPYLFGRLADLPGGEGGWFWGSVGGYMPIGLTALAIAGCFGRPLRGLRWTLAAWTVAALAAIYGLPVIGRLITSIPAVGNAAFFRYLPPSAEFSVAILAGLACQDMIQSGAQAMGRRPARALLAGVLLASATAAAGLLIAAHYYVEMPHPSHWFRNALCVAVLTVLLLFLLSVARLPGRRRAVAVGAVVAVEAVLMFVVPTTSNPPKGILIEDGVRFLQAHLGLQRFFSMGPVAPNYGAYYGIAGINHDDLPLPRSWVDYVAAHLDANVHHIAFDGKQRNSADGPSVEENLRANLAEYEKVGVRYVVTAAAGNPFRWTPREFRVDRPGGLPIPLSDGGTAVIGWNRPDLPQPIDGVGVLIGTYGGKSDGVLRASICADDMCADQVLDLTQATDNQFLPIKLDHPLPPPKNRLTVTLRKTGAYPVALWSFPSSSDSRMTLTVDGYTGPPHEVRINVDLATDDRGPSRVYTDRAMTIFELPDPAPYFSAEGCQLQAEARDRLVADCAAASILKRQELFLPGWTVDVGGMPRQEVQPDGPLFQRISLPAGRSEVRFNYSPPYMPAGYALFLLGIGVLLWSLHPAGRPSFPLETGNSGPR</sequence>
<reference evidence="3 4" key="1">
    <citation type="submission" date="2017-06" db="EMBL/GenBank/DDBJ databases">
        <title>Complete genome sequence of Nitrospirillum amazonense strain CBAmC, an endophytic nitrogen-fixing and plant growth-promoting bacterium, isolated from sugarcane.</title>
        <authorList>
            <person name="Schwab S."/>
            <person name="dos Santos Teixeira K.R."/>
            <person name="Simoes Araujo J.L."/>
            <person name="Soares Vidal M."/>
            <person name="Borges de Freitas H.R."/>
            <person name="Rivello Crivelaro A.L."/>
            <person name="Bueno de Camargo Nunes A."/>
            <person name="dos Santos C.M."/>
            <person name="Palmeira da Silva Rosa D."/>
            <person name="da Silva Padilha D."/>
            <person name="da Silva E."/>
            <person name="Araujo Terra L."/>
            <person name="Soares Mendes V."/>
            <person name="Farinelli L."/>
            <person name="Magalhaes Cruz L."/>
            <person name="Baldani J.I."/>
        </authorList>
    </citation>
    <scope>NUCLEOTIDE SEQUENCE [LARGE SCALE GENOMIC DNA]</scope>
    <source>
        <strain evidence="3 4">CBAmC</strain>
    </source>
</reference>
<evidence type="ECO:0008006" key="5">
    <source>
        <dbReference type="Google" id="ProtNLM"/>
    </source>
</evidence>
<protein>
    <recommendedName>
        <fullName evidence="5">YfhO family protein</fullName>
    </recommendedName>
</protein>
<feature type="transmembrane region" description="Helical" evidence="2">
    <location>
        <begin position="235"/>
        <end position="253"/>
    </location>
</feature>
<gene>
    <name evidence="3" type="ORF">Y958_10930</name>
</gene>
<feature type="region of interest" description="Disordered" evidence="1">
    <location>
        <begin position="1"/>
        <end position="27"/>
    </location>
</feature>
<evidence type="ECO:0000256" key="2">
    <source>
        <dbReference type="SAM" id="Phobius"/>
    </source>
</evidence>
<feature type="transmembrane region" description="Helical" evidence="2">
    <location>
        <begin position="468"/>
        <end position="489"/>
    </location>
</feature>
<keyword evidence="4" id="KW-1185">Reference proteome</keyword>
<dbReference type="RefSeq" id="WP_088871999.1">
    <property type="nucleotide sequence ID" value="NZ_CP022110.1"/>
</dbReference>